<dbReference type="SUPFAM" id="SSF50118">
    <property type="entry name" value="Cell growth inhibitor/plasmid maintenance toxic component"/>
    <property type="match status" value="1"/>
</dbReference>
<proteinExistence type="predicted"/>
<name>A0A286GWX1_9PROT</name>
<organism evidence="1 2">
    <name type="scientific">Caenispirillum bisanense</name>
    <dbReference type="NCBI Taxonomy" id="414052"/>
    <lineage>
        <taxon>Bacteria</taxon>
        <taxon>Pseudomonadati</taxon>
        <taxon>Pseudomonadota</taxon>
        <taxon>Alphaproteobacteria</taxon>
        <taxon>Rhodospirillales</taxon>
        <taxon>Novispirillaceae</taxon>
        <taxon>Caenispirillum</taxon>
    </lineage>
</organism>
<gene>
    <name evidence="1" type="ORF">SAMN05421508_11116</name>
</gene>
<reference evidence="1 2" key="1">
    <citation type="submission" date="2017-09" db="EMBL/GenBank/DDBJ databases">
        <authorList>
            <person name="Ehlers B."/>
            <person name="Leendertz F.H."/>
        </authorList>
    </citation>
    <scope>NUCLEOTIDE SEQUENCE [LARGE SCALE GENOMIC DNA]</scope>
    <source>
        <strain evidence="1 2">USBA 140</strain>
    </source>
</reference>
<dbReference type="GO" id="GO:0003677">
    <property type="term" value="F:DNA binding"/>
    <property type="evidence" value="ECO:0007669"/>
    <property type="project" value="InterPro"/>
</dbReference>
<keyword evidence="2" id="KW-1185">Reference proteome</keyword>
<evidence type="ECO:0000313" key="1">
    <source>
        <dbReference type="EMBL" id="SOD99982.1"/>
    </source>
</evidence>
<dbReference type="Pfam" id="PF02452">
    <property type="entry name" value="PemK_toxin"/>
    <property type="match status" value="1"/>
</dbReference>
<dbReference type="InterPro" id="IPR011067">
    <property type="entry name" value="Plasmid_toxin/cell-grow_inhib"/>
</dbReference>
<dbReference type="AlphaFoldDB" id="A0A286GWX1"/>
<evidence type="ECO:0000313" key="2">
    <source>
        <dbReference type="Proteomes" id="UP000219621"/>
    </source>
</evidence>
<dbReference type="Proteomes" id="UP000219621">
    <property type="component" value="Unassembled WGS sequence"/>
</dbReference>
<accession>A0A286GWX1</accession>
<dbReference type="OrthoDB" id="3196747at2"/>
<protein>
    <submittedName>
        <fullName evidence="1">mRNA interferase MazF</fullName>
    </submittedName>
</protein>
<dbReference type="EMBL" id="OCNJ01000011">
    <property type="protein sequence ID" value="SOD99982.1"/>
    <property type="molecule type" value="Genomic_DNA"/>
</dbReference>
<dbReference type="Gene3D" id="2.30.30.110">
    <property type="match status" value="1"/>
</dbReference>
<sequence length="111" mass="11494">MKRGAIVLVAGSGPYSRKPRPAVVVQAEEFGGTESIVVCPLTTHDVDAPLFRPSFAPGEASGLQQVSYAMVDKIYAIPRRNIGGVIGQLRGDQIAALDGALATFLGLAAAS</sequence>
<dbReference type="InterPro" id="IPR003477">
    <property type="entry name" value="PemK-like"/>
</dbReference>
<dbReference type="RefSeq" id="WP_097281004.1">
    <property type="nucleotide sequence ID" value="NZ_OCNJ01000011.1"/>
</dbReference>